<dbReference type="Gene3D" id="1.10.10.10">
    <property type="entry name" value="Winged helix-like DNA-binding domain superfamily/Winged helix DNA-binding domain"/>
    <property type="match status" value="1"/>
</dbReference>
<name>A0A6J6JLD7_9ZZZZ</name>
<dbReference type="GO" id="GO:0006355">
    <property type="term" value="P:regulation of DNA-templated transcription"/>
    <property type="evidence" value="ECO:0007669"/>
    <property type="project" value="InterPro"/>
</dbReference>
<organism evidence="1">
    <name type="scientific">freshwater metagenome</name>
    <dbReference type="NCBI Taxonomy" id="449393"/>
    <lineage>
        <taxon>unclassified sequences</taxon>
        <taxon>metagenomes</taxon>
        <taxon>ecological metagenomes</taxon>
    </lineage>
</organism>
<dbReference type="InterPro" id="IPR036388">
    <property type="entry name" value="WH-like_DNA-bd_sf"/>
</dbReference>
<reference evidence="1" key="1">
    <citation type="submission" date="2020-05" db="EMBL/GenBank/DDBJ databases">
        <authorList>
            <person name="Chiriac C."/>
            <person name="Salcher M."/>
            <person name="Ghai R."/>
            <person name="Kavagutti S V."/>
        </authorList>
    </citation>
    <scope>NUCLEOTIDE SEQUENCE</scope>
</reference>
<dbReference type="SUPFAM" id="SSF46894">
    <property type="entry name" value="C-terminal effector domain of the bipartite response regulators"/>
    <property type="match status" value="1"/>
</dbReference>
<evidence type="ECO:0000313" key="1">
    <source>
        <dbReference type="EMBL" id="CAB4636609.1"/>
    </source>
</evidence>
<dbReference type="InterPro" id="IPR016032">
    <property type="entry name" value="Sig_transdc_resp-reg_C-effctor"/>
</dbReference>
<gene>
    <name evidence="1" type="ORF">UFOPK2086_00670</name>
</gene>
<accession>A0A6J6JLD7</accession>
<dbReference type="GO" id="GO:0003677">
    <property type="term" value="F:DNA binding"/>
    <property type="evidence" value="ECO:0007669"/>
    <property type="project" value="InterPro"/>
</dbReference>
<proteinExistence type="predicted"/>
<sequence>MVGPSISSENHPTALELHVLRLLVESQGKVVGRDFLARQTGLESASARRIDASLVAIRRWLGADSLVTVRRRGWMLSEAGHLEAEIYLRQHVNNRP</sequence>
<dbReference type="EMBL" id="CAEZVQ010000075">
    <property type="protein sequence ID" value="CAB4636609.1"/>
    <property type="molecule type" value="Genomic_DNA"/>
</dbReference>
<dbReference type="AlphaFoldDB" id="A0A6J6JLD7"/>
<protein>
    <submittedName>
        <fullName evidence="1">Unannotated protein</fullName>
    </submittedName>
</protein>